<accession>E1JS54</accession>
<dbReference type="eggNOG" id="ENOG50317S8">
    <property type="taxonomic scope" value="Bacteria"/>
</dbReference>
<dbReference type="AlphaFoldDB" id="E1JS54"/>
<dbReference type="RefSeq" id="WP_005990695.1">
    <property type="nucleotide sequence ID" value="NZ_AECZ01000002.1"/>
</dbReference>
<keyword evidence="2" id="KW-1185">Reference proteome</keyword>
<evidence type="ECO:0000313" key="1">
    <source>
        <dbReference type="EMBL" id="EFL52823.1"/>
    </source>
</evidence>
<dbReference type="InterPro" id="IPR056209">
    <property type="entry name" value="SU10_adaptor"/>
</dbReference>
<proteinExistence type="predicted"/>
<protein>
    <submittedName>
        <fullName evidence="1">Uncharacterized protein</fullName>
    </submittedName>
</protein>
<sequence>MAQAQLSLPRAAAEGRKNACPDTVAGLMAEVADIVGDPAVGESEILRALGRGLMAAAAAARLPGLAAEAQLPFPAGQGHAALPADMQHGPVYAFLLPGRSRVRVAPDLAALRREIRFGARGRIRCVAVGGGRLFARPAPTADATLTVGYYRLPDPLVTLSDKPACLPPHLAGPLLVSFACREIFERLEEGAEGKKPQTAAYARRFEAALAELVALAGPAVIQEEPVDVPGSWDGGLPVFGEDWP</sequence>
<evidence type="ECO:0000313" key="2">
    <source>
        <dbReference type="Proteomes" id="UP000006250"/>
    </source>
</evidence>
<dbReference type="OrthoDB" id="5452818at2"/>
<comment type="caution">
    <text evidence="1">The sequence shown here is derived from an EMBL/GenBank/DDBJ whole genome shotgun (WGS) entry which is preliminary data.</text>
</comment>
<name>E1JS54_SOLFR</name>
<dbReference type="STRING" id="596151.DesfrDRAFT_0453"/>
<dbReference type="EMBL" id="AECZ01000002">
    <property type="protein sequence ID" value="EFL52823.1"/>
    <property type="molecule type" value="Genomic_DNA"/>
</dbReference>
<dbReference type="Pfam" id="PF24175">
    <property type="entry name" value="SU10_adaptor"/>
    <property type="match status" value="1"/>
</dbReference>
<organism evidence="1 2">
    <name type="scientific">Solidesulfovibrio fructosivorans JJ]</name>
    <dbReference type="NCBI Taxonomy" id="596151"/>
    <lineage>
        <taxon>Bacteria</taxon>
        <taxon>Pseudomonadati</taxon>
        <taxon>Thermodesulfobacteriota</taxon>
        <taxon>Desulfovibrionia</taxon>
        <taxon>Desulfovibrionales</taxon>
        <taxon>Desulfovibrionaceae</taxon>
        <taxon>Solidesulfovibrio</taxon>
    </lineage>
</organism>
<gene>
    <name evidence="1" type="ORF">DesfrDRAFT_0453</name>
</gene>
<reference evidence="1 2" key="1">
    <citation type="submission" date="2010-08" db="EMBL/GenBank/DDBJ databases">
        <title>The draft genome of Desulfovibrio fructosovorans JJ.</title>
        <authorList>
            <consortium name="US DOE Joint Genome Institute (JGI-PGF)"/>
            <person name="Lucas S."/>
            <person name="Copeland A."/>
            <person name="Lapidus A."/>
            <person name="Cheng J.-F."/>
            <person name="Bruce D."/>
            <person name="Goodwin L."/>
            <person name="Pitluck S."/>
            <person name="Land M.L."/>
            <person name="Hauser L."/>
            <person name="Chang Y.-J."/>
            <person name="Jeffries C."/>
            <person name="Wall J.D."/>
            <person name="Stahl D.A."/>
            <person name="Arkin A.P."/>
            <person name="Dehal P."/>
            <person name="Stolyar S.M."/>
            <person name="Hazen T.C."/>
            <person name="Woyke T.J."/>
        </authorList>
    </citation>
    <scope>NUCLEOTIDE SEQUENCE [LARGE SCALE GENOMIC DNA]</scope>
    <source>
        <strain evidence="1 2">JJ</strain>
    </source>
</reference>
<dbReference type="Proteomes" id="UP000006250">
    <property type="component" value="Unassembled WGS sequence"/>
</dbReference>